<keyword evidence="1" id="KW-0812">Transmembrane</keyword>
<proteinExistence type="predicted"/>
<dbReference type="EMBL" id="CP038015">
    <property type="protein sequence ID" value="QBP42239.1"/>
    <property type="molecule type" value="Genomic_DNA"/>
</dbReference>
<dbReference type="RefSeq" id="WP_134210793.1">
    <property type="nucleotide sequence ID" value="NZ_CP038015.1"/>
</dbReference>
<evidence type="ECO:0000313" key="3">
    <source>
        <dbReference type="Proteomes" id="UP000294292"/>
    </source>
</evidence>
<feature type="transmembrane region" description="Helical" evidence="1">
    <location>
        <begin position="7"/>
        <end position="40"/>
    </location>
</feature>
<sequence>MKKFGLIVLGVIAGIVALVNLGSLLGLALSALLVIAGMHFYLKGGSTLSKAFWIAVGIVGLLSAIANVPGFFGILAIVGLWYVIRKWKQQPLIIPTLTTTSSTDPFTNFEKQWNELNK</sequence>
<dbReference type="Proteomes" id="UP000294292">
    <property type="component" value="Chromosome"/>
</dbReference>
<accession>A0A4P7A1E0</accession>
<reference evidence="2 3" key="1">
    <citation type="submission" date="2019-03" db="EMBL/GenBank/DDBJ databases">
        <title>Complete genome sequence of Paenisporosarcina antarctica CGMCC 1.6503T.</title>
        <authorList>
            <person name="Rong J.-C."/>
            <person name="Chi N.-Y."/>
            <person name="Zhang Q.-F."/>
        </authorList>
    </citation>
    <scope>NUCLEOTIDE SEQUENCE [LARGE SCALE GENOMIC DNA]</scope>
    <source>
        <strain evidence="2 3">CGMCC 1.6503</strain>
    </source>
</reference>
<evidence type="ECO:0000256" key="1">
    <source>
        <dbReference type="SAM" id="Phobius"/>
    </source>
</evidence>
<name>A0A4P7A1E0_9BACL</name>
<keyword evidence="1" id="KW-1133">Transmembrane helix</keyword>
<dbReference type="AlphaFoldDB" id="A0A4P7A1E0"/>
<dbReference type="OrthoDB" id="2971941at2"/>
<organism evidence="2 3">
    <name type="scientific">Paenisporosarcina antarctica</name>
    <dbReference type="NCBI Taxonomy" id="417367"/>
    <lineage>
        <taxon>Bacteria</taxon>
        <taxon>Bacillati</taxon>
        <taxon>Bacillota</taxon>
        <taxon>Bacilli</taxon>
        <taxon>Bacillales</taxon>
        <taxon>Caryophanaceae</taxon>
        <taxon>Paenisporosarcina</taxon>
    </lineage>
</organism>
<feature type="transmembrane region" description="Helical" evidence="1">
    <location>
        <begin position="52"/>
        <end position="84"/>
    </location>
</feature>
<dbReference type="KEGG" id="panc:E2636_14245"/>
<evidence type="ECO:0000313" key="2">
    <source>
        <dbReference type="EMBL" id="QBP42239.1"/>
    </source>
</evidence>
<gene>
    <name evidence="2" type="ORF">E2636_14245</name>
</gene>
<keyword evidence="1" id="KW-0472">Membrane</keyword>
<protein>
    <submittedName>
        <fullName evidence="2">ABC transporter permease</fullName>
    </submittedName>
</protein>
<keyword evidence="3" id="KW-1185">Reference proteome</keyword>